<organism evidence="1 2">
    <name type="scientific">Prorocentrum cordatum</name>
    <dbReference type="NCBI Taxonomy" id="2364126"/>
    <lineage>
        <taxon>Eukaryota</taxon>
        <taxon>Sar</taxon>
        <taxon>Alveolata</taxon>
        <taxon>Dinophyceae</taxon>
        <taxon>Prorocentrales</taxon>
        <taxon>Prorocentraceae</taxon>
        <taxon>Prorocentrum</taxon>
    </lineage>
</organism>
<sequence>MTKSGNTETFWRYRLQLLSLYALTCNSTFERDAQRCDGETHNFALMTKNPKLSKLTTNFTPAFLLGKVGKLSTVKRNKSRLPSCMMRSPSANSKTIFLWSSALVVYSQRTELLRSSFGAPL</sequence>
<accession>A0ABN9RII1</accession>
<dbReference type="Proteomes" id="UP001189429">
    <property type="component" value="Unassembled WGS sequence"/>
</dbReference>
<reference evidence="1" key="1">
    <citation type="submission" date="2023-10" db="EMBL/GenBank/DDBJ databases">
        <authorList>
            <person name="Chen Y."/>
            <person name="Shah S."/>
            <person name="Dougan E. K."/>
            <person name="Thang M."/>
            <person name="Chan C."/>
        </authorList>
    </citation>
    <scope>NUCLEOTIDE SEQUENCE [LARGE SCALE GENOMIC DNA]</scope>
</reference>
<proteinExistence type="predicted"/>
<evidence type="ECO:0000313" key="2">
    <source>
        <dbReference type="Proteomes" id="UP001189429"/>
    </source>
</evidence>
<gene>
    <name evidence="1" type="ORF">PCOR1329_LOCUS20393</name>
</gene>
<evidence type="ECO:0000313" key="1">
    <source>
        <dbReference type="EMBL" id="CAK0818001.1"/>
    </source>
</evidence>
<keyword evidence="2" id="KW-1185">Reference proteome</keyword>
<protein>
    <submittedName>
        <fullName evidence="1">Uncharacterized protein</fullName>
    </submittedName>
</protein>
<name>A0ABN9RII1_9DINO</name>
<comment type="caution">
    <text evidence="1">The sequence shown here is derived from an EMBL/GenBank/DDBJ whole genome shotgun (WGS) entry which is preliminary data.</text>
</comment>
<dbReference type="EMBL" id="CAUYUJ010006616">
    <property type="protein sequence ID" value="CAK0818001.1"/>
    <property type="molecule type" value="Genomic_DNA"/>
</dbReference>